<name>A0ACC1RVM9_9HYPO</name>
<organism evidence="1 2">
    <name type="scientific">Fusarium decemcellulare</name>
    <dbReference type="NCBI Taxonomy" id="57161"/>
    <lineage>
        <taxon>Eukaryota</taxon>
        <taxon>Fungi</taxon>
        <taxon>Dikarya</taxon>
        <taxon>Ascomycota</taxon>
        <taxon>Pezizomycotina</taxon>
        <taxon>Sordariomycetes</taxon>
        <taxon>Hypocreomycetidae</taxon>
        <taxon>Hypocreales</taxon>
        <taxon>Nectriaceae</taxon>
        <taxon>Fusarium</taxon>
        <taxon>Fusarium decemcellulare species complex</taxon>
    </lineage>
</organism>
<evidence type="ECO:0000313" key="1">
    <source>
        <dbReference type="EMBL" id="KAJ3526665.1"/>
    </source>
</evidence>
<dbReference type="EMBL" id="JANRMS010001689">
    <property type="protein sequence ID" value="KAJ3526665.1"/>
    <property type="molecule type" value="Genomic_DNA"/>
</dbReference>
<protein>
    <submittedName>
        <fullName evidence="1">Uncharacterized protein</fullName>
    </submittedName>
</protein>
<keyword evidence="2" id="KW-1185">Reference proteome</keyword>
<proteinExistence type="predicted"/>
<gene>
    <name evidence="1" type="ORF">NM208_g11077</name>
</gene>
<reference evidence="1" key="1">
    <citation type="submission" date="2022-08" db="EMBL/GenBank/DDBJ databases">
        <title>Genome Sequence of Fusarium decemcellulare.</title>
        <authorList>
            <person name="Buettner E."/>
        </authorList>
    </citation>
    <scope>NUCLEOTIDE SEQUENCE</scope>
    <source>
        <strain evidence="1">Babe19</strain>
    </source>
</reference>
<sequence>MRFIKVFALALATVATAIINPVIDQLAANLGVPAADIEELLSTTDVSSLDITKYTKALQVAPEDIAGWTESLKTTALEQLQDRVKTYVDEAGSKVTKRQQSNREKVQAEVDGLIEKYRTDHEEDHRRRLAGCPTTRCTVCGASLSVAYVAALTACGAAAVTEEAISSGFLAALAITQLGACVTGASGIYTSGWAYCLVTMTWRTNGAFTCSQFQALWSIAIRSAVVPQSLRGRLRAPRIAITICSSFSGASVEGSDSAARRKPSGPVVDSHLSVASVCGTAGLNPASPLAPAPPAEHSPTAL</sequence>
<evidence type="ECO:0000313" key="2">
    <source>
        <dbReference type="Proteomes" id="UP001148629"/>
    </source>
</evidence>
<comment type="caution">
    <text evidence="1">The sequence shown here is derived from an EMBL/GenBank/DDBJ whole genome shotgun (WGS) entry which is preliminary data.</text>
</comment>
<dbReference type="Proteomes" id="UP001148629">
    <property type="component" value="Unassembled WGS sequence"/>
</dbReference>
<accession>A0ACC1RVM9</accession>